<comment type="caution">
    <text evidence="2">The sequence shown here is derived from an EMBL/GenBank/DDBJ whole genome shotgun (WGS) entry which is preliminary data.</text>
</comment>
<reference evidence="2" key="1">
    <citation type="submission" date="2021-12" db="EMBL/GenBank/DDBJ databases">
        <title>Description of Gramella crocea sp. nov., a new bacterium isolated from activated sludge.</title>
        <authorList>
            <person name="Zhang X."/>
        </authorList>
    </citation>
    <scope>NUCLEOTIDE SEQUENCE</scope>
    <source>
        <strain evidence="2">YB25</strain>
    </source>
</reference>
<keyword evidence="3" id="KW-1185">Reference proteome</keyword>
<protein>
    <submittedName>
        <fullName evidence="2">DUF4251 domain-containing protein</fullName>
    </submittedName>
</protein>
<dbReference type="Proteomes" id="UP001139344">
    <property type="component" value="Unassembled WGS sequence"/>
</dbReference>
<organism evidence="2 3">
    <name type="scientific">Christiangramia crocea</name>
    <dbReference type="NCBI Taxonomy" id="2904124"/>
    <lineage>
        <taxon>Bacteria</taxon>
        <taxon>Pseudomonadati</taxon>
        <taxon>Bacteroidota</taxon>
        <taxon>Flavobacteriia</taxon>
        <taxon>Flavobacteriales</taxon>
        <taxon>Flavobacteriaceae</taxon>
        <taxon>Christiangramia</taxon>
    </lineage>
</organism>
<evidence type="ECO:0000313" key="2">
    <source>
        <dbReference type="EMBL" id="MCG9972361.1"/>
    </source>
</evidence>
<gene>
    <name evidence="2" type="ORF">LU635_11995</name>
</gene>
<sequence length="174" mass="18979">MWSIAVNRIKAVSILIFSTAIIMAFTACGGAGLSGPVQNYEQLQDVVSSQDFQIENDWANPLGGGNINLIGNPNLIRFSGDSVEVFLPYFGVRYTGGGYGRNGGIKYEGLAENLSITENPEKKNIALDFEGDQEGENLEFHIKLFANGSTFTSVNTSQRSTISYQGNLKRPEEE</sequence>
<feature type="transmembrane region" description="Helical" evidence="1">
    <location>
        <begin position="12"/>
        <end position="33"/>
    </location>
</feature>
<keyword evidence="1" id="KW-0472">Membrane</keyword>
<dbReference type="Gene3D" id="2.40.128.410">
    <property type="match status" value="1"/>
</dbReference>
<dbReference type="Pfam" id="PF14059">
    <property type="entry name" value="DUF4251"/>
    <property type="match status" value="1"/>
</dbReference>
<evidence type="ECO:0000256" key="1">
    <source>
        <dbReference type="SAM" id="Phobius"/>
    </source>
</evidence>
<accession>A0A9X2A7Y0</accession>
<proteinExistence type="predicted"/>
<dbReference type="RefSeq" id="WP_240099545.1">
    <property type="nucleotide sequence ID" value="NZ_JAJSON010000025.1"/>
</dbReference>
<name>A0A9X2A7Y0_9FLAO</name>
<evidence type="ECO:0000313" key="3">
    <source>
        <dbReference type="Proteomes" id="UP001139344"/>
    </source>
</evidence>
<dbReference type="EMBL" id="JAJSON010000025">
    <property type="protein sequence ID" value="MCG9972361.1"/>
    <property type="molecule type" value="Genomic_DNA"/>
</dbReference>
<dbReference type="AlphaFoldDB" id="A0A9X2A7Y0"/>
<keyword evidence="1" id="KW-0812">Transmembrane</keyword>
<keyword evidence="1" id="KW-1133">Transmembrane helix</keyword>
<dbReference type="InterPro" id="IPR025347">
    <property type="entry name" value="DUF4251"/>
</dbReference>